<evidence type="ECO:0000313" key="3">
    <source>
        <dbReference type="Proteomes" id="UP000476411"/>
    </source>
</evidence>
<dbReference type="AlphaFoldDB" id="A0A6B9ZNK8"/>
<dbReference type="EMBL" id="CP048113">
    <property type="protein sequence ID" value="QHS63469.1"/>
    <property type="molecule type" value="Genomic_DNA"/>
</dbReference>
<keyword evidence="1" id="KW-0472">Membrane</keyword>
<feature type="transmembrane region" description="Helical" evidence="1">
    <location>
        <begin position="6"/>
        <end position="27"/>
    </location>
</feature>
<name>A0A6B9ZNK8_9BACT</name>
<keyword evidence="3" id="KW-1185">Reference proteome</keyword>
<proteinExistence type="predicted"/>
<dbReference type="Proteomes" id="UP000476411">
    <property type="component" value="Chromosome"/>
</dbReference>
<gene>
    <name evidence="2" type="ORF">GWR21_28955</name>
</gene>
<accession>A0A6B9ZNK8</accession>
<organism evidence="2 3">
    <name type="scientific">Chitinophaga agri</name>
    <dbReference type="NCBI Taxonomy" id="2703787"/>
    <lineage>
        <taxon>Bacteria</taxon>
        <taxon>Pseudomonadati</taxon>
        <taxon>Bacteroidota</taxon>
        <taxon>Chitinophagia</taxon>
        <taxon>Chitinophagales</taxon>
        <taxon>Chitinophagaceae</taxon>
        <taxon>Chitinophaga</taxon>
    </lineage>
</organism>
<protein>
    <submittedName>
        <fullName evidence="2">Uncharacterized protein</fullName>
    </submittedName>
</protein>
<evidence type="ECO:0000256" key="1">
    <source>
        <dbReference type="SAM" id="Phobius"/>
    </source>
</evidence>
<keyword evidence="1" id="KW-0812">Transmembrane</keyword>
<keyword evidence="1" id="KW-1133">Transmembrane helix</keyword>
<evidence type="ECO:0000313" key="2">
    <source>
        <dbReference type="EMBL" id="QHS63469.1"/>
    </source>
</evidence>
<reference evidence="2 3" key="1">
    <citation type="submission" date="2020-01" db="EMBL/GenBank/DDBJ databases">
        <title>Complete genome sequence of Chitinophaga sp. H33E-04 isolated from quinoa roots.</title>
        <authorList>
            <person name="Weon H.-Y."/>
            <person name="Lee S.A."/>
        </authorList>
    </citation>
    <scope>NUCLEOTIDE SEQUENCE [LARGE SCALE GENOMIC DNA]</scope>
    <source>
        <strain evidence="2 3">H33E-04</strain>
    </source>
</reference>
<dbReference type="KEGG" id="chih:GWR21_28955"/>
<dbReference type="RefSeq" id="WP_162335185.1">
    <property type="nucleotide sequence ID" value="NZ_CP048113.1"/>
</dbReference>
<feature type="transmembrane region" description="Helical" evidence="1">
    <location>
        <begin position="34"/>
        <end position="55"/>
    </location>
</feature>
<sequence>MAAVAILLGYLIPITYILVMLLSLYCVVRMRKRLAIAIPAALFFIFLLITAVLFIKTGIKQQDKDLQALLGYYTLTSLDGQDCPNCLVRLNDNYEYDILKDDQVIGHGKWWMESAVDLPGKYLKIENGPAGVIWPQIRTIDYINR</sequence>